<protein>
    <submittedName>
        <fullName evidence="2">GDSL-type esterase/lipase family protein</fullName>
    </submittedName>
</protein>
<dbReference type="EMBL" id="JAYGHT010000008">
    <property type="protein sequence ID" value="MEA5518255.1"/>
    <property type="molecule type" value="Genomic_DNA"/>
</dbReference>
<gene>
    <name evidence="2" type="ORF">VB854_04750</name>
</gene>
<proteinExistence type="predicted"/>
<dbReference type="InterPro" id="IPR013830">
    <property type="entry name" value="SGNH_hydro"/>
</dbReference>
<dbReference type="PANTHER" id="PTHR30383">
    <property type="entry name" value="THIOESTERASE 1/PROTEASE 1/LYSOPHOSPHOLIPASE L1"/>
    <property type="match status" value="1"/>
</dbReference>
<dbReference type="InterPro" id="IPR036514">
    <property type="entry name" value="SGNH_hydro_sf"/>
</dbReference>
<reference evidence="2 3" key="1">
    <citation type="submission" date="2023-12" db="EMBL/GenBank/DDBJ databases">
        <title>Baltic Sea Cyanobacteria.</title>
        <authorList>
            <person name="Delbaje E."/>
            <person name="Fewer D.P."/>
            <person name="Shishido T.K."/>
        </authorList>
    </citation>
    <scope>NUCLEOTIDE SEQUENCE [LARGE SCALE GENOMIC DNA]</scope>
    <source>
        <strain evidence="2 3">CCNP 1315</strain>
    </source>
</reference>
<dbReference type="Pfam" id="PF13472">
    <property type="entry name" value="Lipase_GDSL_2"/>
    <property type="match status" value="1"/>
</dbReference>
<comment type="caution">
    <text evidence="2">The sequence shown here is derived from an EMBL/GenBank/DDBJ whole genome shotgun (WGS) entry which is preliminary data.</text>
</comment>
<dbReference type="Gene3D" id="3.40.50.1110">
    <property type="entry name" value="SGNH hydrolase"/>
    <property type="match status" value="1"/>
</dbReference>
<evidence type="ECO:0000313" key="2">
    <source>
        <dbReference type="EMBL" id="MEA5518255.1"/>
    </source>
</evidence>
<dbReference type="PANTHER" id="PTHR30383:SF5">
    <property type="entry name" value="SGNH HYDROLASE-TYPE ESTERASE DOMAIN-CONTAINING PROTEIN"/>
    <property type="match status" value="1"/>
</dbReference>
<keyword evidence="3" id="KW-1185">Reference proteome</keyword>
<organism evidence="2 3">
    <name type="scientific">Limnoraphis robusta CCNP1315</name>
    <dbReference type="NCBI Taxonomy" id="3110306"/>
    <lineage>
        <taxon>Bacteria</taxon>
        <taxon>Bacillati</taxon>
        <taxon>Cyanobacteriota</taxon>
        <taxon>Cyanophyceae</taxon>
        <taxon>Oscillatoriophycideae</taxon>
        <taxon>Oscillatoriales</taxon>
        <taxon>Sirenicapillariaceae</taxon>
        <taxon>Limnoraphis</taxon>
    </lineage>
</organism>
<name>A0ABU5TTM6_9CYAN</name>
<dbReference type="InterPro" id="IPR051532">
    <property type="entry name" value="Ester_Hydrolysis_Enzymes"/>
</dbReference>
<evidence type="ECO:0000313" key="3">
    <source>
        <dbReference type="Proteomes" id="UP001301728"/>
    </source>
</evidence>
<dbReference type="Proteomes" id="UP001301728">
    <property type="component" value="Unassembled WGS sequence"/>
</dbReference>
<sequence length="324" mass="36935">MSVPKTGLEMFQQRLVALYNKQIYTRLPTPAFTPLSRDWIQVFQDEAQLMKQVIASQSNSTRLGVLLGDSLSMWFPASLLPEGRFWLNQGISGDTTGGICKRLFALDAVKPDAVYILAGINDLKLKTPLKIILTNYRRILEDLQQKHPNCQLFVQSLFPTALPSQFLSFTLPNSQILQLNQELKILAQQAGAIYLDFHSRFSDHSGNLQSKFTTDGLHLSLVGYQVWQFALSQSESRLAKKRDEKYQKWLLSSPEFKLNGKSYRWIFYSVKPGDTLKTIALEVFGTDEFDYCDLIAIRNQLISESVQDYQRLEIPVIQSNNLIG</sequence>
<accession>A0ABU5TTM6</accession>
<dbReference type="RefSeq" id="WP_323275077.1">
    <property type="nucleotide sequence ID" value="NZ_JAYGHT010000008.1"/>
</dbReference>
<feature type="domain" description="SGNH hydrolase-type esterase" evidence="1">
    <location>
        <begin position="69"/>
        <end position="226"/>
    </location>
</feature>
<dbReference type="SUPFAM" id="SSF52266">
    <property type="entry name" value="SGNH hydrolase"/>
    <property type="match status" value="1"/>
</dbReference>
<evidence type="ECO:0000259" key="1">
    <source>
        <dbReference type="Pfam" id="PF13472"/>
    </source>
</evidence>